<accession>A0A6L2K9S3</accession>
<sequence length="156" mass="17964">MGHWRKHLQVNCPTKLQEALDEEDILAEQILIALLIGADMKKCVHLKSVRDELLRSFAKKIVWTAKAQKKVWSAEENEELQPHAMVHSQQHVPSAATAAIVSAVCQANDHGLKEYGYQSRIGIRVPKKWRSFYFGIEFYELMIDLQSIRDPESVYF</sequence>
<dbReference type="AlphaFoldDB" id="A0A6L2K9S3"/>
<name>A0A6L2K9S3_TANCI</name>
<comment type="caution">
    <text evidence="1">The sequence shown here is derived from an EMBL/GenBank/DDBJ whole genome shotgun (WGS) entry which is preliminary data.</text>
</comment>
<gene>
    <name evidence="1" type="ORF">Tci_018176</name>
</gene>
<proteinExistence type="predicted"/>
<dbReference type="EMBL" id="BKCJ010002093">
    <property type="protein sequence ID" value="GEU46198.1"/>
    <property type="molecule type" value="Genomic_DNA"/>
</dbReference>
<evidence type="ECO:0000313" key="1">
    <source>
        <dbReference type="EMBL" id="GEU46198.1"/>
    </source>
</evidence>
<organism evidence="1">
    <name type="scientific">Tanacetum cinerariifolium</name>
    <name type="common">Dalmatian daisy</name>
    <name type="synonym">Chrysanthemum cinerariifolium</name>
    <dbReference type="NCBI Taxonomy" id="118510"/>
    <lineage>
        <taxon>Eukaryota</taxon>
        <taxon>Viridiplantae</taxon>
        <taxon>Streptophyta</taxon>
        <taxon>Embryophyta</taxon>
        <taxon>Tracheophyta</taxon>
        <taxon>Spermatophyta</taxon>
        <taxon>Magnoliopsida</taxon>
        <taxon>eudicotyledons</taxon>
        <taxon>Gunneridae</taxon>
        <taxon>Pentapetalae</taxon>
        <taxon>asterids</taxon>
        <taxon>campanulids</taxon>
        <taxon>Asterales</taxon>
        <taxon>Asteraceae</taxon>
        <taxon>Asteroideae</taxon>
        <taxon>Anthemideae</taxon>
        <taxon>Anthemidinae</taxon>
        <taxon>Tanacetum</taxon>
    </lineage>
</organism>
<reference evidence="1" key="1">
    <citation type="journal article" date="2019" name="Sci. Rep.">
        <title>Draft genome of Tanacetum cinerariifolium, the natural source of mosquito coil.</title>
        <authorList>
            <person name="Yamashiro T."/>
            <person name="Shiraishi A."/>
            <person name="Satake H."/>
            <person name="Nakayama K."/>
        </authorList>
    </citation>
    <scope>NUCLEOTIDE SEQUENCE</scope>
</reference>
<protein>
    <submittedName>
        <fullName evidence="1">Uncharacterized protein</fullName>
    </submittedName>
</protein>